<accession>A0A6N2M517</accession>
<reference evidence="1" key="1">
    <citation type="submission" date="2019-03" db="EMBL/GenBank/DDBJ databases">
        <authorList>
            <person name="Mank J."/>
            <person name="Almeida P."/>
        </authorList>
    </citation>
    <scope>NUCLEOTIDE SEQUENCE</scope>
    <source>
        <strain evidence="1">78183</strain>
    </source>
</reference>
<evidence type="ECO:0000313" key="1">
    <source>
        <dbReference type="EMBL" id="VFU49205.1"/>
    </source>
</evidence>
<name>A0A6N2M517_SALVM</name>
<dbReference type="AlphaFoldDB" id="A0A6N2M517"/>
<organism evidence="1">
    <name type="scientific">Salix viminalis</name>
    <name type="common">Common osier</name>
    <name type="synonym">Basket willow</name>
    <dbReference type="NCBI Taxonomy" id="40686"/>
    <lineage>
        <taxon>Eukaryota</taxon>
        <taxon>Viridiplantae</taxon>
        <taxon>Streptophyta</taxon>
        <taxon>Embryophyta</taxon>
        <taxon>Tracheophyta</taxon>
        <taxon>Spermatophyta</taxon>
        <taxon>Magnoliopsida</taxon>
        <taxon>eudicotyledons</taxon>
        <taxon>Gunneridae</taxon>
        <taxon>Pentapetalae</taxon>
        <taxon>rosids</taxon>
        <taxon>fabids</taxon>
        <taxon>Malpighiales</taxon>
        <taxon>Salicaceae</taxon>
        <taxon>Saliceae</taxon>
        <taxon>Salix</taxon>
    </lineage>
</organism>
<gene>
    <name evidence="1" type="ORF">SVIM_LOCUS324197</name>
</gene>
<protein>
    <submittedName>
        <fullName evidence="1">Uncharacterized protein</fullName>
    </submittedName>
</protein>
<dbReference type="EMBL" id="CAADRP010001707">
    <property type="protein sequence ID" value="VFU49205.1"/>
    <property type="molecule type" value="Genomic_DNA"/>
</dbReference>
<proteinExistence type="predicted"/>
<sequence length="77" mass="8275">MDTGQLGCNHILSLGTLLKVLLTTYSILIQELLTNLSPGPSLGVPYVGYARSNHWTESIRSSNPSSKCTCSGFKCSL</sequence>